<dbReference type="PIRSF" id="PIRSF031773">
    <property type="entry name" value="DevC"/>
    <property type="match status" value="1"/>
</dbReference>
<evidence type="ECO:0000259" key="8">
    <source>
        <dbReference type="Pfam" id="PF02687"/>
    </source>
</evidence>
<feature type="transmembrane region" description="Helical" evidence="7">
    <location>
        <begin position="323"/>
        <end position="349"/>
    </location>
</feature>
<sequence>MTKIIDKPINITTKSKKKKPLFLSWLQLRKERVRLLVAIAGISFADVLMFLQMGFRGALFSSAVELHHSINGEIVILSSRYRSLISLDRFTDRRLYQAAGLSGVQSVSPIYLNFIQWRNPYNKEIWDIYAIGINPEHQVLNIQGVIENRQKLREPDTVLFNSGSRNEFGAIAKNFKAGESIVTEIDERQFQVRGLFQLSPTFGINAHLVTSDINFLRMVRSRQGGLIDIGVVKLKPDADVNKVLSELRSLLPNDVKVMTRQDFAKAEVAFWNASTPVGYTFDLGVVIAFIVGAVIVYQILYSDVTDHLPEYATLKAMGFRDRYLLIVVFQESLILAVLGFIPATAMAWGIYEITHIATLLPMAMDAGRITFVFVLTAIMCSVSAAVAVRKIQTVDPADIF</sequence>
<dbReference type="NCBIfam" id="TIGR01185">
    <property type="entry name" value="devC"/>
    <property type="match status" value="1"/>
</dbReference>
<evidence type="ECO:0000313" key="9">
    <source>
        <dbReference type="EMBL" id="MDG3496027.1"/>
    </source>
</evidence>
<feature type="domain" description="ABC3 transporter permease C-terminal" evidence="8">
    <location>
        <begin position="285"/>
        <end position="393"/>
    </location>
</feature>
<dbReference type="PANTHER" id="PTHR43738">
    <property type="entry name" value="ABC TRANSPORTER, MEMBRANE PROTEIN"/>
    <property type="match status" value="1"/>
</dbReference>
<keyword evidence="6 7" id="KW-0472">Membrane</keyword>
<dbReference type="EMBL" id="VBTY01000145">
    <property type="protein sequence ID" value="MDG3496027.1"/>
    <property type="molecule type" value="Genomic_DNA"/>
</dbReference>
<keyword evidence="10" id="KW-1185">Reference proteome</keyword>
<comment type="caution">
    <text evidence="9">The sequence shown here is derived from an EMBL/GenBank/DDBJ whole genome shotgun (WGS) entry which is preliminary data.</text>
</comment>
<proteinExistence type="predicted"/>
<reference evidence="9" key="1">
    <citation type="submission" date="2019-05" db="EMBL/GenBank/DDBJ databases">
        <title>Whole genome sequencing of Pseudanabaena catenata USMAC16.</title>
        <authorList>
            <person name="Khan Z."/>
            <person name="Omar W.M."/>
            <person name="Convey P."/>
            <person name="Merican F."/>
            <person name="Najimudin N."/>
        </authorList>
    </citation>
    <scope>NUCLEOTIDE SEQUENCE</scope>
    <source>
        <strain evidence="9">USMAC16</strain>
    </source>
</reference>
<dbReference type="InterPro" id="IPR003838">
    <property type="entry name" value="ABC3_permease_C"/>
</dbReference>
<feature type="transmembrane region" description="Helical" evidence="7">
    <location>
        <begin position="283"/>
        <end position="302"/>
    </location>
</feature>
<feature type="transmembrane region" description="Helical" evidence="7">
    <location>
        <begin position="35"/>
        <end position="55"/>
    </location>
</feature>
<gene>
    <name evidence="9" type="primary">devC</name>
    <name evidence="9" type="ORF">FEV09_15880</name>
</gene>
<dbReference type="RefSeq" id="WP_009628185.1">
    <property type="nucleotide sequence ID" value="NZ_VBTY01000145.1"/>
</dbReference>
<keyword evidence="2" id="KW-0813">Transport</keyword>
<keyword evidence="5 7" id="KW-1133">Transmembrane helix</keyword>
<dbReference type="AlphaFoldDB" id="A0A9X4MBJ4"/>
<evidence type="ECO:0000256" key="4">
    <source>
        <dbReference type="ARBA" id="ARBA00022692"/>
    </source>
</evidence>
<evidence type="ECO:0000313" key="10">
    <source>
        <dbReference type="Proteomes" id="UP001152872"/>
    </source>
</evidence>
<dbReference type="PANTHER" id="PTHR43738:SF1">
    <property type="entry name" value="HEMIN TRANSPORT SYSTEM PERMEASE PROTEIN HRTB-RELATED"/>
    <property type="match status" value="1"/>
</dbReference>
<dbReference type="Proteomes" id="UP001152872">
    <property type="component" value="Unassembled WGS sequence"/>
</dbReference>
<evidence type="ECO:0000256" key="6">
    <source>
        <dbReference type="ARBA" id="ARBA00023136"/>
    </source>
</evidence>
<feature type="transmembrane region" description="Helical" evidence="7">
    <location>
        <begin position="369"/>
        <end position="388"/>
    </location>
</feature>
<dbReference type="InterPro" id="IPR005891">
    <property type="entry name" value="DevC"/>
</dbReference>
<accession>A0A9X4MBJ4</accession>
<dbReference type="InterPro" id="IPR051125">
    <property type="entry name" value="ABC-4/HrtB_transporter"/>
</dbReference>
<organism evidence="9 10">
    <name type="scientific">Pseudanabaena catenata USMAC16</name>
    <dbReference type="NCBI Taxonomy" id="1855837"/>
    <lineage>
        <taxon>Bacteria</taxon>
        <taxon>Bacillati</taxon>
        <taxon>Cyanobacteriota</taxon>
        <taxon>Cyanophyceae</taxon>
        <taxon>Pseudanabaenales</taxon>
        <taxon>Pseudanabaenaceae</taxon>
        <taxon>Pseudanabaena</taxon>
    </lineage>
</organism>
<keyword evidence="3" id="KW-1003">Cell membrane</keyword>
<evidence type="ECO:0000256" key="1">
    <source>
        <dbReference type="ARBA" id="ARBA00004651"/>
    </source>
</evidence>
<protein>
    <submittedName>
        <fullName evidence="9">ABC transporter permease DevC</fullName>
    </submittedName>
</protein>
<name>A0A9X4MBJ4_9CYAN</name>
<evidence type="ECO:0000256" key="5">
    <source>
        <dbReference type="ARBA" id="ARBA00022989"/>
    </source>
</evidence>
<evidence type="ECO:0000256" key="7">
    <source>
        <dbReference type="SAM" id="Phobius"/>
    </source>
</evidence>
<evidence type="ECO:0000256" key="3">
    <source>
        <dbReference type="ARBA" id="ARBA00022475"/>
    </source>
</evidence>
<keyword evidence="4 7" id="KW-0812">Transmembrane</keyword>
<dbReference type="Pfam" id="PF02687">
    <property type="entry name" value="FtsX"/>
    <property type="match status" value="1"/>
</dbReference>
<evidence type="ECO:0000256" key="2">
    <source>
        <dbReference type="ARBA" id="ARBA00022448"/>
    </source>
</evidence>
<dbReference type="GO" id="GO:0005886">
    <property type="term" value="C:plasma membrane"/>
    <property type="evidence" value="ECO:0007669"/>
    <property type="project" value="UniProtKB-SubCell"/>
</dbReference>
<comment type="subcellular location">
    <subcellularLocation>
        <location evidence="1">Cell membrane</location>
        <topology evidence="1">Multi-pass membrane protein</topology>
    </subcellularLocation>
</comment>